<dbReference type="PANTHER" id="PTHR31279">
    <property type="entry name" value="PROTEIN EXORDIUM-LIKE 5"/>
    <property type="match status" value="1"/>
</dbReference>
<dbReference type="Pfam" id="PF04674">
    <property type="entry name" value="Phi_1"/>
    <property type="match status" value="1"/>
</dbReference>
<dbReference type="EMBL" id="KQ965731">
    <property type="protein sequence ID" value="KXS22397.1"/>
    <property type="molecule type" value="Genomic_DNA"/>
</dbReference>
<evidence type="ECO:0000256" key="2">
    <source>
        <dbReference type="ARBA" id="ARBA00022525"/>
    </source>
</evidence>
<dbReference type="STRING" id="1344416.A0A139B0A1"/>
<dbReference type="FunFam" id="3.80.10.10:FF:000041">
    <property type="entry name" value="LRR receptor-like serine/threonine-protein kinase ERECTA"/>
    <property type="match status" value="1"/>
</dbReference>
<dbReference type="InterPro" id="IPR001611">
    <property type="entry name" value="Leu-rich_rpt"/>
</dbReference>
<evidence type="ECO:0000256" key="4">
    <source>
        <dbReference type="ARBA" id="ARBA00022729"/>
    </source>
</evidence>
<keyword evidence="9" id="KW-1185">Reference proteome</keyword>
<evidence type="ECO:0000256" key="6">
    <source>
        <dbReference type="ARBA" id="ARBA00023591"/>
    </source>
</evidence>
<keyword evidence="2" id="KW-0964">Secreted</keyword>
<reference evidence="8 9" key="1">
    <citation type="journal article" date="2015" name="Genome Biol. Evol.">
        <title>Phylogenomic analyses indicate that early fungi evolved digesting cell walls of algal ancestors of land plants.</title>
        <authorList>
            <person name="Chang Y."/>
            <person name="Wang S."/>
            <person name="Sekimoto S."/>
            <person name="Aerts A.L."/>
            <person name="Choi C."/>
            <person name="Clum A."/>
            <person name="LaButti K.M."/>
            <person name="Lindquist E.A."/>
            <person name="Yee Ngan C."/>
            <person name="Ohm R.A."/>
            <person name="Salamov A.A."/>
            <person name="Grigoriev I.V."/>
            <person name="Spatafora J.W."/>
            <person name="Berbee M.L."/>
        </authorList>
    </citation>
    <scope>NUCLEOTIDE SEQUENCE [LARGE SCALE GENOMIC DNA]</scope>
    <source>
        <strain evidence="8 9">JEL478</strain>
    </source>
</reference>
<comment type="subcellular location">
    <subcellularLocation>
        <location evidence="1">Secreted</location>
    </subcellularLocation>
</comment>
<evidence type="ECO:0000256" key="3">
    <source>
        <dbReference type="ARBA" id="ARBA00022614"/>
    </source>
</evidence>
<dbReference type="SUPFAM" id="SSF52058">
    <property type="entry name" value="L domain-like"/>
    <property type="match status" value="1"/>
</dbReference>
<accession>A0A139B0A1</accession>
<dbReference type="InterPro" id="IPR032675">
    <property type="entry name" value="LRR_dom_sf"/>
</dbReference>
<feature type="signal peptide" evidence="7">
    <location>
        <begin position="1"/>
        <end position="32"/>
    </location>
</feature>
<dbReference type="Gene3D" id="3.80.10.10">
    <property type="entry name" value="Ribonuclease Inhibitor"/>
    <property type="match status" value="1"/>
</dbReference>
<evidence type="ECO:0000256" key="5">
    <source>
        <dbReference type="ARBA" id="ARBA00022737"/>
    </source>
</evidence>
<dbReference type="InterPro" id="IPR006766">
    <property type="entry name" value="EXORDIUM-like"/>
</dbReference>
<keyword evidence="3" id="KW-0433">Leucine-rich repeat</keyword>
<dbReference type="Pfam" id="PF00560">
    <property type="entry name" value="LRR_1"/>
    <property type="match status" value="2"/>
</dbReference>
<comment type="similarity">
    <text evidence="6">Belongs to the EXORDIUM family.</text>
</comment>
<name>A0A139B0A1_GONPJ</name>
<organism evidence="8 9">
    <name type="scientific">Gonapodya prolifera (strain JEL478)</name>
    <name type="common">Monoblepharis prolifera</name>
    <dbReference type="NCBI Taxonomy" id="1344416"/>
    <lineage>
        <taxon>Eukaryota</taxon>
        <taxon>Fungi</taxon>
        <taxon>Fungi incertae sedis</taxon>
        <taxon>Chytridiomycota</taxon>
        <taxon>Chytridiomycota incertae sedis</taxon>
        <taxon>Monoblepharidomycetes</taxon>
        <taxon>Monoblepharidales</taxon>
        <taxon>Gonapodyaceae</taxon>
        <taxon>Gonapodya</taxon>
    </lineage>
</organism>
<keyword evidence="4 7" id="KW-0732">Signal</keyword>
<dbReference type="GO" id="GO:0005576">
    <property type="term" value="C:extracellular region"/>
    <property type="evidence" value="ECO:0007669"/>
    <property type="project" value="UniProtKB-SubCell"/>
</dbReference>
<proteinExistence type="inferred from homology"/>
<dbReference type="AlphaFoldDB" id="A0A139B0A1"/>
<sequence length="574" mass="61887">MAPRALGSRAVRASVLLVATLLLLSLPGPAECDSRRSAHPSYLLETNAAETRLHKRIGLVAPTRPAIQYIPGRLSMTNPITVHIVYYGQWTQSSKTVIEGFIRGLDQSPFWQISKSYYNYPVGHPDQKTFVTGTVKLGQTVVDNYSLGKMLNYFNTTNWDDVGTIILSHIKAGRLPSDTNAIYALLTSNAVMEASSCSPGGRCAFHYSWEAAVSDAKAANQSSGIDAAAPNYKYLWVGAPSACKGDSLVGCIARNVFTSPNGDPDLDAVLTHLAHEIAEAAQNPVITDTTVAWYFKGGAITDEGADQCDYIYGDAIYENGYYYNNEWNGRKYYIQQQWDVNTQLCGPPSNPVPQDCSTIHKLFPELELGNDCCSSGYSDCANGKVISLDLSNQNRAGSVAALVDKLAANLPHLENIFMEKNPLTGTIPNSICSFSNLSILTLYNTSITGTIPSCLGTLPRLFRLKMHNNPGLTGPIPTSLTKLQYLQTLSLSNCNLGGPVPDFSKSPNLAVFLLNDNTNLTGSLVSGGFKKFNGQSTAAPAFDFSLPRTCDLSGTKVCVPKGYVGPSCFVGSSC</sequence>
<evidence type="ECO:0000313" key="9">
    <source>
        <dbReference type="Proteomes" id="UP000070544"/>
    </source>
</evidence>
<evidence type="ECO:0000256" key="1">
    <source>
        <dbReference type="ARBA" id="ARBA00004613"/>
    </source>
</evidence>
<feature type="chain" id="PRO_5007296529" evidence="7">
    <location>
        <begin position="33"/>
        <end position="574"/>
    </location>
</feature>
<protein>
    <submittedName>
        <fullName evidence="8">L domain-like protein</fullName>
    </submittedName>
</protein>
<gene>
    <name evidence="8" type="ORF">M427DRAFT_26961</name>
</gene>
<dbReference type="Proteomes" id="UP000070544">
    <property type="component" value="Unassembled WGS sequence"/>
</dbReference>
<keyword evidence="5" id="KW-0677">Repeat</keyword>
<dbReference type="PANTHER" id="PTHR31279:SF58">
    <property type="entry name" value="PROTEIN EXORDIUM-LIKE 2"/>
    <property type="match status" value="1"/>
</dbReference>
<evidence type="ECO:0000313" key="8">
    <source>
        <dbReference type="EMBL" id="KXS22397.1"/>
    </source>
</evidence>
<dbReference type="OrthoDB" id="1394818at2759"/>
<evidence type="ECO:0000256" key="7">
    <source>
        <dbReference type="SAM" id="SignalP"/>
    </source>
</evidence>